<keyword evidence="7" id="KW-0677">Repeat</keyword>
<dbReference type="PANTHER" id="PTHR10130">
    <property type="entry name" value="PEROXISOMAL TARGETING SIGNAL 1 RECEPTOR PEX5"/>
    <property type="match status" value="1"/>
</dbReference>
<dbReference type="GO" id="GO:0016560">
    <property type="term" value="P:protein import into peroxisome matrix, docking"/>
    <property type="evidence" value="ECO:0007669"/>
    <property type="project" value="TreeGrafter"/>
</dbReference>
<comment type="subcellular location">
    <subcellularLocation>
        <location evidence="3">Cytoplasm</location>
    </subcellularLocation>
    <subcellularLocation>
        <location evidence="1">Nucleus</location>
    </subcellularLocation>
    <subcellularLocation>
        <location evidence="2">Peroxisome</location>
    </subcellularLocation>
</comment>
<dbReference type="SUPFAM" id="SSF56300">
    <property type="entry name" value="Metallo-dependent phosphatases"/>
    <property type="match status" value="1"/>
</dbReference>
<dbReference type="GO" id="GO:0005829">
    <property type="term" value="C:cytosol"/>
    <property type="evidence" value="ECO:0007669"/>
    <property type="project" value="TreeGrafter"/>
</dbReference>
<dbReference type="Pfam" id="PF03638">
    <property type="entry name" value="TCR"/>
    <property type="match status" value="1"/>
</dbReference>
<evidence type="ECO:0000259" key="12">
    <source>
        <dbReference type="PROSITE" id="PS51634"/>
    </source>
</evidence>
<keyword evidence="8 11" id="KW-0802">TPR repeat</keyword>
<evidence type="ECO:0000256" key="9">
    <source>
        <dbReference type="ARBA" id="ARBA00023140"/>
    </source>
</evidence>
<protein>
    <recommendedName>
        <fullName evidence="12">CRC domain-containing protein</fullName>
    </recommendedName>
</protein>
<evidence type="ECO:0000256" key="10">
    <source>
        <dbReference type="ARBA" id="ARBA00023242"/>
    </source>
</evidence>
<gene>
    <name evidence="13" type="ORF">GOBAR_AA26433</name>
</gene>
<evidence type="ECO:0000256" key="1">
    <source>
        <dbReference type="ARBA" id="ARBA00004123"/>
    </source>
</evidence>
<dbReference type="PROSITE" id="PS50005">
    <property type="entry name" value="TPR"/>
    <property type="match status" value="1"/>
</dbReference>
<dbReference type="OrthoDB" id="407609at2759"/>
<reference evidence="13 14" key="1">
    <citation type="submission" date="2015-01" db="EMBL/GenBank/DDBJ databases">
        <title>Genome of allotetraploid Gossypium barbadense reveals genomic plasticity and fiber elongation in cotton evolution.</title>
        <authorList>
            <person name="Chen X."/>
            <person name="Liu X."/>
            <person name="Zhao B."/>
            <person name="Zheng H."/>
            <person name="Hu Y."/>
            <person name="Lu G."/>
            <person name="Yang C."/>
            <person name="Chen J."/>
            <person name="Shan C."/>
            <person name="Zhang L."/>
            <person name="Zhou Y."/>
            <person name="Wang L."/>
            <person name="Guo W."/>
            <person name="Bai Y."/>
            <person name="Ruan J."/>
            <person name="Shangguan X."/>
            <person name="Mao Y."/>
            <person name="Jiang J."/>
            <person name="Zhu Y."/>
            <person name="Lei J."/>
            <person name="Kang H."/>
            <person name="Chen S."/>
            <person name="He X."/>
            <person name="Wang R."/>
            <person name="Wang Y."/>
            <person name="Chen J."/>
            <person name="Wang L."/>
            <person name="Yu S."/>
            <person name="Wang B."/>
            <person name="Wei J."/>
            <person name="Song S."/>
            <person name="Lu X."/>
            <person name="Gao Z."/>
            <person name="Gu W."/>
            <person name="Deng X."/>
            <person name="Ma D."/>
            <person name="Wang S."/>
            <person name="Liang W."/>
            <person name="Fang L."/>
            <person name="Cai C."/>
            <person name="Zhu X."/>
            <person name="Zhou B."/>
            <person name="Zhang Y."/>
            <person name="Chen Z."/>
            <person name="Xu S."/>
            <person name="Zhu R."/>
            <person name="Wang S."/>
            <person name="Zhang T."/>
            <person name="Zhao G."/>
        </authorList>
    </citation>
    <scope>NUCLEOTIDE SEQUENCE [LARGE SCALE GENOMIC DNA]</scope>
    <source>
        <strain evidence="14">cv. Xinhai21</strain>
        <tissue evidence="13">Leaf</tissue>
    </source>
</reference>
<dbReference type="InterPro" id="IPR033467">
    <property type="entry name" value="Tesmin/TSO1-like_CXC"/>
</dbReference>
<comment type="similarity">
    <text evidence="5">Belongs to the lin-54 family.</text>
</comment>
<evidence type="ECO:0000256" key="2">
    <source>
        <dbReference type="ARBA" id="ARBA00004275"/>
    </source>
</evidence>
<dbReference type="EMBL" id="KZ666589">
    <property type="protein sequence ID" value="PPR94243.1"/>
    <property type="molecule type" value="Genomic_DNA"/>
</dbReference>
<dbReference type="Pfam" id="PF08704">
    <property type="entry name" value="GCD14"/>
    <property type="match status" value="1"/>
</dbReference>
<evidence type="ECO:0000256" key="4">
    <source>
        <dbReference type="ARBA" id="ARBA00005348"/>
    </source>
</evidence>
<evidence type="ECO:0000313" key="14">
    <source>
        <dbReference type="Proteomes" id="UP000239757"/>
    </source>
</evidence>
<accession>A0A2P5WT39</accession>
<dbReference type="SUPFAM" id="SSF53335">
    <property type="entry name" value="S-adenosyl-L-methionine-dependent methyltransferases"/>
    <property type="match status" value="1"/>
</dbReference>
<dbReference type="AlphaFoldDB" id="A0A2P5WT39"/>
<dbReference type="InterPro" id="IPR005172">
    <property type="entry name" value="CRC"/>
</dbReference>
<dbReference type="GO" id="GO:0005634">
    <property type="term" value="C:nucleus"/>
    <property type="evidence" value="ECO:0007669"/>
    <property type="project" value="UniProtKB-SubCell"/>
</dbReference>
<evidence type="ECO:0000256" key="7">
    <source>
        <dbReference type="ARBA" id="ARBA00022737"/>
    </source>
</evidence>
<dbReference type="InterPro" id="IPR029063">
    <property type="entry name" value="SAM-dependent_MTases_sf"/>
</dbReference>
<keyword evidence="10" id="KW-0539">Nucleus</keyword>
<evidence type="ECO:0000256" key="8">
    <source>
        <dbReference type="ARBA" id="ARBA00022803"/>
    </source>
</evidence>
<feature type="repeat" description="TPR" evidence="11">
    <location>
        <begin position="825"/>
        <end position="858"/>
    </location>
</feature>
<evidence type="ECO:0000256" key="5">
    <source>
        <dbReference type="ARBA" id="ARBA00007267"/>
    </source>
</evidence>
<dbReference type="SUPFAM" id="SSF48452">
    <property type="entry name" value="TPR-like"/>
    <property type="match status" value="1"/>
</dbReference>
<dbReference type="InterPro" id="IPR029052">
    <property type="entry name" value="Metallo-depent_PP-like"/>
</dbReference>
<dbReference type="PROSITE" id="PS51634">
    <property type="entry name" value="CRC"/>
    <property type="match status" value="1"/>
</dbReference>
<dbReference type="InterPro" id="IPR049470">
    <property type="entry name" value="TRM61_C"/>
</dbReference>
<dbReference type="Gene3D" id="3.40.50.150">
    <property type="entry name" value="Vaccinia Virus protein VP39"/>
    <property type="match status" value="1"/>
</dbReference>
<dbReference type="Proteomes" id="UP000239757">
    <property type="component" value="Unassembled WGS sequence"/>
</dbReference>
<dbReference type="Gene3D" id="1.25.40.10">
    <property type="entry name" value="Tetratricopeptide repeat domain"/>
    <property type="match status" value="1"/>
</dbReference>
<evidence type="ECO:0000256" key="11">
    <source>
        <dbReference type="PROSITE-ProRule" id="PRU00339"/>
    </source>
</evidence>
<dbReference type="InterPro" id="IPR011990">
    <property type="entry name" value="TPR-like_helical_dom_sf"/>
</dbReference>
<evidence type="ECO:0000256" key="3">
    <source>
        <dbReference type="ARBA" id="ARBA00004496"/>
    </source>
</evidence>
<dbReference type="InterPro" id="IPR019734">
    <property type="entry name" value="TPR_rpt"/>
</dbReference>
<keyword evidence="6" id="KW-0963">Cytoplasm</keyword>
<evidence type="ECO:0000256" key="6">
    <source>
        <dbReference type="ARBA" id="ARBA00022490"/>
    </source>
</evidence>
<dbReference type="InterPro" id="IPR024111">
    <property type="entry name" value="PEX5/PEX5L"/>
</dbReference>
<keyword evidence="9" id="KW-0576">Peroxisome</keyword>
<dbReference type="SMART" id="SM01114">
    <property type="entry name" value="CXC"/>
    <property type="match status" value="1"/>
</dbReference>
<organism evidence="13 14">
    <name type="scientific">Gossypium barbadense</name>
    <name type="common">Sea Island cotton</name>
    <name type="synonym">Hibiscus barbadensis</name>
    <dbReference type="NCBI Taxonomy" id="3634"/>
    <lineage>
        <taxon>Eukaryota</taxon>
        <taxon>Viridiplantae</taxon>
        <taxon>Streptophyta</taxon>
        <taxon>Embryophyta</taxon>
        <taxon>Tracheophyta</taxon>
        <taxon>Spermatophyta</taxon>
        <taxon>Magnoliopsida</taxon>
        <taxon>eudicotyledons</taxon>
        <taxon>Gunneridae</taxon>
        <taxon>Pentapetalae</taxon>
        <taxon>rosids</taxon>
        <taxon>malvids</taxon>
        <taxon>Malvales</taxon>
        <taxon>Malvaceae</taxon>
        <taxon>Malvoideae</taxon>
        <taxon>Gossypium</taxon>
    </lineage>
</organism>
<dbReference type="PANTHER" id="PTHR10130:SF0">
    <property type="entry name" value="GH08708P"/>
    <property type="match status" value="1"/>
</dbReference>
<dbReference type="GO" id="GO:0005052">
    <property type="term" value="F:peroxisome matrix targeting signal-1 binding"/>
    <property type="evidence" value="ECO:0007669"/>
    <property type="project" value="TreeGrafter"/>
</dbReference>
<evidence type="ECO:0000313" key="13">
    <source>
        <dbReference type="EMBL" id="PPR94243.1"/>
    </source>
</evidence>
<name>A0A2P5WT39_GOSBA</name>
<sequence length="948" mass="107660">MKIGDGILIFVLISSQGYPADIPMRNKLFLEYSPHILSRCKNHEASNYLWELYYGGWAAPNIYFLGYAVVVKVGNIRIGGLSGIYNARHHERPPYNDNTIRSVYHVREYDVHKLMHLEELMDIFLSHDWPLSITDYGNWLQLVRYKKHFKDEVHFLPYVVSKGSGRHSKRRKHWPEQAFIMTFHHSGHPCFLIQVIPQVHNVPWQPSSLGGNQATLIQLPSHILPLNRDPLISPTGRVGDHVDNDHYGVRPLNPDPLIASARRVGDHVDSDHHGLCVPENMEDSQNVSCFHQLIIPYEHFADRVDQLSKSQDSSKGERQVSHCFLSCETVAWKHCNCRRSRCLKLYCECFAAGIYCNDCCACDNCLNKPDYEVKDATMRIVTILLARSQDNVKKLCCNFLNCQDIVMLGEAYSLFTENEGFSFEDVGHSYQIQELRWLKLPSLASKNRKLLTSIIFRTRTRSFCFRHFAIIFGWNHKHVRMNEAMNTSEIGVQKPDSASAKLILLIDSSMKITFNRCIRDGDLIIAHERHDTMKAVKGSADELNRGYFDDISELKQNGGKIALANKILIRGIAARKFPAVDVIYSDGRKSKLPTVFDASGVDASKLAVPEASLVCLSFRANSQMFIVPGCLVLESGTGSGSLTTLFARAVAPTGHVYTFDFHEQRAASARDIWTFEILLRMYEICEWIMMGIPLHAHHARGGRLQVKQVWGTMQVFCGPDHRANEFGAERLQQESVDDQWVNEFSKLHVDDRAEEFGRQVGGGLWDKLVPQRSDASWGVYVFSDMNPYVGHQNPLKECQELFRKGLLSEAVLALEAEVMKNPENAEDWRLLGITHAENDDDQQAIAAMMHAQEADPTNLEVLLALGVSHTNELEQTTALKYLYGWLRHHPKYGTLAPLELANSLYYADALDLKPNYVRAWANMGISYANQVSTYFGKNNSLNMKRVGE</sequence>
<dbReference type="GO" id="GO:0005778">
    <property type="term" value="C:peroxisomal membrane"/>
    <property type="evidence" value="ECO:0007669"/>
    <property type="project" value="TreeGrafter"/>
</dbReference>
<comment type="similarity">
    <text evidence="4">Belongs to the peroxisomal targeting signal receptor family.</text>
</comment>
<feature type="domain" description="CRC" evidence="12">
    <location>
        <begin position="331"/>
        <end position="372"/>
    </location>
</feature>
<proteinExistence type="inferred from homology"/>